<evidence type="ECO:0000313" key="7">
    <source>
        <dbReference type="EMBL" id="ALR78325.1"/>
    </source>
</evidence>
<dbReference type="SUPFAM" id="SSF48498">
    <property type="entry name" value="Tetracyclin repressor-like, C-terminal domain"/>
    <property type="match status" value="1"/>
</dbReference>
<dbReference type="PROSITE" id="PS50977">
    <property type="entry name" value="HTH_TETR_2"/>
    <property type="match status" value="1"/>
</dbReference>
<dbReference type="InterPro" id="IPR009057">
    <property type="entry name" value="Homeodomain-like_sf"/>
</dbReference>
<keyword evidence="3 5" id="KW-0238">DNA-binding</keyword>
<reference evidence="8" key="1">
    <citation type="submission" date="2015-10" db="EMBL/GenBank/DDBJ databases">
        <title>Complete Genome Sequencing of Klebsiella sp. strain G5.</title>
        <authorList>
            <person name="Chan K.-G."/>
            <person name="Chen J.-W."/>
        </authorList>
    </citation>
    <scope>NUCLEOTIDE SEQUENCE [LARGE SCALE GENOMIC DNA]</scope>
    <source>
        <strain evidence="8">G5</strain>
    </source>
</reference>
<sequence length="226" mass="25955">MARKTKADALLTRRLLIESAIEQFALRGVSDTTLTDIADAAGVTRGAVYWHFNNKNELFNEIWREQIPFRDIIEHSLIQCEKDNPLEYMRELFVVSLIYIAVTPRMRALMQILYHKCEFHKDMMSESEIRQRIGFRYDNVRHLLQACIRNGSISADTNVELMLMILHSFFSGVVKNWLMDPERFNLQQQAPLLVDNILATFASSHLPLSSVGKISSPVVMRAARAG</sequence>
<dbReference type="OrthoDB" id="5816932at2"/>
<dbReference type="EMBL" id="CP012871">
    <property type="protein sequence ID" value="ALR78325.1"/>
    <property type="molecule type" value="Genomic_DNA"/>
</dbReference>
<proteinExistence type="predicted"/>
<evidence type="ECO:0000313" key="8">
    <source>
        <dbReference type="Proteomes" id="UP000069162"/>
    </source>
</evidence>
<protein>
    <submittedName>
        <fullName evidence="7">Transcriptional regulator</fullName>
    </submittedName>
</protein>
<dbReference type="GO" id="GO:0045892">
    <property type="term" value="P:negative regulation of DNA-templated transcription"/>
    <property type="evidence" value="ECO:0007669"/>
    <property type="project" value="UniProtKB-ARBA"/>
</dbReference>
<evidence type="ECO:0000256" key="2">
    <source>
        <dbReference type="ARBA" id="ARBA00023015"/>
    </source>
</evidence>
<feature type="domain" description="HTH tetR-type" evidence="6">
    <location>
        <begin position="10"/>
        <end position="70"/>
    </location>
</feature>
<dbReference type="PANTHER" id="PTHR43479:SF11">
    <property type="entry name" value="ACREF_ENVCD OPERON REPRESSOR-RELATED"/>
    <property type="match status" value="1"/>
</dbReference>
<dbReference type="InterPro" id="IPR050624">
    <property type="entry name" value="HTH-type_Tx_Regulator"/>
</dbReference>
<dbReference type="InterPro" id="IPR001647">
    <property type="entry name" value="HTH_TetR"/>
</dbReference>
<dbReference type="PANTHER" id="PTHR43479">
    <property type="entry name" value="ACREF/ENVCD OPERON REPRESSOR-RELATED"/>
    <property type="match status" value="1"/>
</dbReference>
<dbReference type="RefSeq" id="WP_062742168.1">
    <property type="nucleotide sequence ID" value="NZ_CP012871.1"/>
</dbReference>
<keyword evidence="1" id="KW-0678">Repressor</keyword>
<dbReference type="SUPFAM" id="SSF46689">
    <property type="entry name" value="Homeodomain-like"/>
    <property type="match status" value="1"/>
</dbReference>
<organism evidence="7 8">
    <name type="scientific">[Enterobacter] lignolyticus</name>
    <dbReference type="NCBI Taxonomy" id="1334193"/>
    <lineage>
        <taxon>Bacteria</taxon>
        <taxon>Pseudomonadati</taxon>
        <taxon>Pseudomonadota</taxon>
        <taxon>Gammaproteobacteria</taxon>
        <taxon>Enterobacterales</taxon>
        <taxon>Enterobacteriaceae</taxon>
        <taxon>Pluralibacter</taxon>
    </lineage>
</organism>
<dbReference type="PRINTS" id="PR00455">
    <property type="entry name" value="HTHTETR"/>
</dbReference>
<evidence type="ECO:0000256" key="4">
    <source>
        <dbReference type="ARBA" id="ARBA00023163"/>
    </source>
</evidence>
<dbReference type="GO" id="GO:0003700">
    <property type="term" value="F:DNA-binding transcription factor activity"/>
    <property type="evidence" value="ECO:0007669"/>
    <property type="project" value="UniProtKB-ARBA"/>
</dbReference>
<accession>A0A806X9R8</accession>
<dbReference type="Pfam" id="PF08361">
    <property type="entry name" value="TetR_C_2"/>
    <property type="match status" value="1"/>
</dbReference>
<evidence type="ECO:0000259" key="6">
    <source>
        <dbReference type="PROSITE" id="PS50977"/>
    </source>
</evidence>
<dbReference type="InterPro" id="IPR013572">
    <property type="entry name" value="Tscrpt_reg_MAATS_C"/>
</dbReference>
<dbReference type="Pfam" id="PF00440">
    <property type="entry name" value="TetR_N"/>
    <property type="match status" value="1"/>
</dbReference>
<evidence type="ECO:0000256" key="3">
    <source>
        <dbReference type="ARBA" id="ARBA00023125"/>
    </source>
</evidence>
<dbReference type="GO" id="GO:0003677">
    <property type="term" value="F:DNA binding"/>
    <property type="evidence" value="ECO:0007669"/>
    <property type="project" value="UniProtKB-UniRule"/>
</dbReference>
<dbReference type="FunFam" id="1.10.357.10:FF:000003">
    <property type="entry name" value="HTH-type transcriptional regulator AcrR"/>
    <property type="match status" value="1"/>
</dbReference>
<dbReference type="GO" id="GO:0009410">
    <property type="term" value="P:response to xenobiotic stimulus"/>
    <property type="evidence" value="ECO:0007669"/>
    <property type="project" value="UniProtKB-ARBA"/>
</dbReference>
<name>A0A806X9R8_9ENTR</name>
<dbReference type="AlphaFoldDB" id="A0A806X9R8"/>
<dbReference type="InterPro" id="IPR036271">
    <property type="entry name" value="Tet_transcr_reg_TetR-rel_C_sf"/>
</dbReference>
<dbReference type="Proteomes" id="UP000069162">
    <property type="component" value="Chromosome"/>
</dbReference>
<dbReference type="Gene3D" id="1.10.357.10">
    <property type="entry name" value="Tetracycline Repressor, domain 2"/>
    <property type="match status" value="1"/>
</dbReference>
<keyword evidence="2" id="KW-0805">Transcription regulation</keyword>
<dbReference type="PROSITE" id="PS01081">
    <property type="entry name" value="HTH_TETR_1"/>
    <property type="match status" value="1"/>
</dbReference>
<gene>
    <name evidence="7" type="ORF">AO703_19185</name>
</gene>
<dbReference type="InterPro" id="IPR023772">
    <property type="entry name" value="DNA-bd_HTH_TetR-type_CS"/>
</dbReference>
<dbReference type="KEGG" id="kle:AO703_19185"/>
<evidence type="ECO:0000256" key="1">
    <source>
        <dbReference type="ARBA" id="ARBA00022491"/>
    </source>
</evidence>
<keyword evidence="4" id="KW-0804">Transcription</keyword>
<evidence type="ECO:0000256" key="5">
    <source>
        <dbReference type="PROSITE-ProRule" id="PRU00335"/>
    </source>
</evidence>
<feature type="DNA-binding region" description="H-T-H motif" evidence="5">
    <location>
        <begin position="33"/>
        <end position="52"/>
    </location>
</feature>
<dbReference type="NCBIfam" id="NF007430">
    <property type="entry name" value="PRK09975.1"/>
    <property type="match status" value="1"/>
</dbReference>